<accession>A0A6V8SC36</accession>
<keyword evidence="7 9" id="KW-0472">Membrane</keyword>
<evidence type="ECO:0000313" key="11">
    <source>
        <dbReference type="EMBL" id="GFP74266.1"/>
    </source>
</evidence>
<dbReference type="Proteomes" id="UP000580568">
    <property type="component" value="Unassembled WGS sequence"/>
</dbReference>
<feature type="transmembrane region" description="Helical" evidence="10">
    <location>
        <begin position="353"/>
        <end position="373"/>
    </location>
</feature>
<dbReference type="GO" id="GO:0016746">
    <property type="term" value="F:acyltransferase activity"/>
    <property type="evidence" value="ECO:0007669"/>
    <property type="project" value="UniProtKB-KW"/>
</dbReference>
<keyword evidence="12" id="KW-1185">Reference proteome</keyword>
<feature type="transmembrane region" description="Helical" evidence="10">
    <location>
        <begin position="27"/>
        <end position="43"/>
    </location>
</feature>
<reference evidence="11 12" key="1">
    <citation type="submission" date="2020-07" db="EMBL/GenBank/DDBJ databases">
        <title>A new beta-1,3-glucan-decomposing anaerobic bacterium isolated from anoxic soil subjected to biological soil disinfestation.</title>
        <authorList>
            <person name="Ueki A."/>
            <person name="Tonouchi A."/>
        </authorList>
    </citation>
    <scope>NUCLEOTIDE SEQUENCE [LARGE SCALE GENOMIC DNA]</scope>
    <source>
        <strain evidence="11 12">TW1</strain>
    </source>
</reference>
<evidence type="ECO:0000256" key="6">
    <source>
        <dbReference type="ARBA" id="ARBA00022989"/>
    </source>
</evidence>
<dbReference type="AlphaFoldDB" id="A0A6V8SC36"/>
<evidence type="ECO:0000256" key="5">
    <source>
        <dbReference type="ARBA" id="ARBA00022692"/>
    </source>
</evidence>
<keyword evidence="8 9" id="KW-0012">Acyltransferase</keyword>
<proteinExistence type="inferred from homology"/>
<organism evidence="11 12">
    <name type="scientific">Clostridium fungisolvens</name>
    <dbReference type="NCBI Taxonomy" id="1604897"/>
    <lineage>
        <taxon>Bacteria</taxon>
        <taxon>Bacillati</taxon>
        <taxon>Bacillota</taxon>
        <taxon>Clostridia</taxon>
        <taxon>Eubacteriales</taxon>
        <taxon>Clostridiaceae</taxon>
        <taxon>Clostridium</taxon>
    </lineage>
</organism>
<keyword evidence="4 9" id="KW-0808">Transferase</keyword>
<dbReference type="EMBL" id="BLZR01000001">
    <property type="protein sequence ID" value="GFP74266.1"/>
    <property type="molecule type" value="Genomic_DNA"/>
</dbReference>
<feature type="transmembrane region" description="Helical" evidence="10">
    <location>
        <begin position="75"/>
        <end position="93"/>
    </location>
</feature>
<name>A0A6V8SC36_9CLOT</name>
<feature type="transmembrane region" description="Helical" evidence="10">
    <location>
        <begin position="223"/>
        <end position="241"/>
    </location>
</feature>
<evidence type="ECO:0000313" key="12">
    <source>
        <dbReference type="Proteomes" id="UP000580568"/>
    </source>
</evidence>
<feature type="transmembrane region" description="Helical" evidence="10">
    <location>
        <begin position="439"/>
        <end position="461"/>
    </location>
</feature>
<keyword evidence="5 10" id="KW-0812">Transmembrane</keyword>
<evidence type="ECO:0000256" key="4">
    <source>
        <dbReference type="ARBA" id="ARBA00022679"/>
    </source>
</evidence>
<comment type="caution">
    <text evidence="11">The sequence shown here is derived from an EMBL/GenBank/DDBJ whole genome shotgun (WGS) entry which is preliminary data.</text>
</comment>
<feature type="transmembrane region" description="Helical" evidence="10">
    <location>
        <begin position="152"/>
        <end position="170"/>
    </location>
</feature>
<dbReference type="InterPro" id="IPR028362">
    <property type="entry name" value="AlgI"/>
</dbReference>
<evidence type="ECO:0000256" key="10">
    <source>
        <dbReference type="SAM" id="Phobius"/>
    </source>
</evidence>
<dbReference type="PIRSF" id="PIRSF500217">
    <property type="entry name" value="AlgI"/>
    <property type="match status" value="1"/>
</dbReference>
<evidence type="ECO:0000256" key="1">
    <source>
        <dbReference type="ARBA" id="ARBA00004651"/>
    </source>
</evidence>
<dbReference type="Pfam" id="PF03062">
    <property type="entry name" value="MBOAT"/>
    <property type="match status" value="1"/>
</dbReference>
<gene>
    <name evidence="11" type="ORF">bsdtw1_00311</name>
</gene>
<evidence type="ECO:0000256" key="9">
    <source>
        <dbReference type="PIRNR" id="PIRNR016636"/>
    </source>
</evidence>
<sequence>MSFNSIIFILLFLPILLFFTYISKKEYRNYIILLFSIIFYFWGSTRSLYIILISLIVNYFIAVMMYKKIFKTSKIIVFIAVCLNILILAYFKYFNFSISIYNDTIGNIIDRRIHIRDMIIPLGISYITFQQISYIVDVYRDVNKVMINFFEYSLYVLFFPRVIAGPIIQYSDLRAQLRDRIYSVDKFSEGIYRFSIGLGKKVILSSVLEDVANRIFAMQPNELGFIYAWFGAIVYTLQIYLDFSGYSDMAIGIGYMIGFKLPENFNRPYISKSISEFWKRWHISLTSFFRQYVYIPLGGNRGSYKRTLFNNFIIFFISGLWHGANYTFIVWGIYYGVLIILERIGLKKYLDKLPGFLSQVITFVIVAIGWVIFRSDNISYAWKYIKTLFNLHSYENMSFLKLGADSKFWIIFVLSLIISILPDLSTVIRKKMDNSIIYLVKYVFSLIILIYSIAIISTGTFNPFIYFKF</sequence>
<protein>
    <submittedName>
        <fullName evidence="11">Peptidoglycan O-acetyltransferase</fullName>
    </submittedName>
</protein>
<comment type="similarity">
    <text evidence="2 9">Belongs to the membrane-bound acyltransferase family.</text>
</comment>
<dbReference type="InterPro" id="IPR051085">
    <property type="entry name" value="MB_O-acyltransferase"/>
</dbReference>
<dbReference type="InterPro" id="IPR024194">
    <property type="entry name" value="Ac/AlaTfrase_AlgI/DltB"/>
</dbReference>
<evidence type="ECO:0000256" key="7">
    <source>
        <dbReference type="ARBA" id="ARBA00023136"/>
    </source>
</evidence>
<feature type="transmembrane region" description="Helical" evidence="10">
    <location>
        <begin position="408"/>
        <end position="427"/>
    </location>
</feature>
<evidence type="ECO:0000256" key="8">
    <source>
        <dbReference type="ARBA" id="ARBA00023315"/>
    </source>
</evidence>
<evidence type="ECO:0000256" key="3">
    <source>
        <dbReference type="ARBA" id="ARBA00022475"/>
    </source>
</evidence>
<dbReference type="PANTHER" id="PTHR13285">
    <property type="entry name" value="ACYLTRANSFERASE"/>
    <property type="match status" value="1"/>
</dbReference>
<evidence type="ECO:0000256" key="2">
    <source>
        <dbReference type="ARBA" id="ARBA00010323"/>
    </source>
</evidence>
<comment type="subcellular location">
    <subcellularLocation>
        <location evidence="1">Cell membrane</location>
        <topology evidence="1">Multi-pass membrane protein</topology>
    </subcellularLocation>
</comment>
<dbReference type="GO" id="GO:0042121">
    <property type="term" value="P:alginic acid biosynthetic process"/>
    <property type="evidence" value="ECO:0007669"/>
    <property type="project" value="InterPro"/>
</dbReference>
<dbReference type="PIRSF" id="PIRSF016636">
    <property type="entry name" value="AlgI_DltB"/>
    <property type="match status" value="1"/>
</dbReference>
<dbReference type="InterPro" id="IPR004299">
    <property type="entry name" value="MBOAT_fam"/>
</dbReference>
<dbReference type="PANTHER" id="PTHR13285:SF23">
    <property type="entry name" value="TEICHOIC ACID D-ALANYLTRANSFERASE"/>
    <property type="match status" value="1"/>
</dbReference>
<dbReference type="GO" id="GO:0005886">
    <property type="term" value="C:plasma membrane"/>
    <property type="evidence" value="ECO:0007669"/>
    <property type="project" value="UniProtKB-SubCell"/>
</dbReference>
<feature type="transmembrane region" description="Helical" evidence="10">
    <location>
        <begin position="6"/>
        <end position="22"/>
    </location>
</feature>
<keyword evidence="3 9" id="KW-1003">Cell membrane</keyword>
<feature type="transmembrane region" description="Helical" evidence="10">
    <location>
        <begin position="312"/>
        <end position="341"/>
    </location>
</feature>
<keyword evidence="6 10" id="KW-1133">Transmembrane helix</keyword>